<dbReference type="InterPro" id="IPR055128">
    <property type="entry name" value="HypF_C_2"/>
</dbReference>
<dbReference type="Proteomes" id="UP000528432">
    <property type="component" value="Unassembled WGS sequence"/>
</dbReference>
<evidence type="ECO:0000256" key="2">
    <source>
        <dbReference type="ARBA" id="ARBA00008097"/>
    </source>
</evidence>
<dbReference type="InterPro" id="IPR006070">
    <property type="entry name" value="Sua5-like_dom"/>
</dbReference>
<dbReference type="InterPro" id="IPR017945">
    <property type="entry name" value="DHBP_synth_RibB-like_a/b_dom"/>
</dbReference>
<keyword evidence="6" id="KW-0862">Zinc</keyword>
<evidence type="ECO:0000256" key="1">
    <source>
        <dbReference type="ARBA" id="ARBA00004711"/>
    </source>
</evidence>
<accession>A0A7Y3XWE3</accession>
<keyword evidence="5" id="KW-0863">Zinc-finger</keyword>
<dbReference type="GO" id="GO:0003725">
    <property type="term" value="F:double-stranded RNA binding"/>
    <property type="evidence" value="ECO:0007669"/>
    <property type="project" value="InterPro"/>
</dbReference>
<keyword evidence="4" id="KW-0479">Metal-binding</keyword>
<evidence type="ECO:0000256" key="9">
    <source>
        <dbReference type="ARBA" id="ARBA00075001"/>
    </source>
</evidence>
<evidence type="ECO:0000256" key="3">
    <source>
        <dbReference type="ARBA" id="ARBA00022598"/>
    </source>
</evidence>
<dbReference type="Gene3D" id="3.30.420.360">
    <property type="match status" value="1"/>
</dbReference>
<dbReference type="EMBL" id="JABFIF010000006">
    <property type="protein sequence ID" value="NOH15694.1"/>
    <property type="molecule type" value="Genomic_DNA"/>
</dbReference>
<dbReference type="GO" id="GO:0016743">
    <property type="term" value="F:carboxyl- or carbamoyltransferase activity"/>
    <property type="evidence" value="ECO:0007669"/>
    <property type="project" value="InterPro"/>
</dbReference>
<proteinExistence type="inferred from homology"/>
<dbReference type="InterPro" id="IPR043129">
    <property type="entry name" value="ATPase_NBD"/>
</dbReference>
<evidence type="ECO:0000313" key="13">
    <source>
        <dbReference type="Proteomes" id="UP000528432"/>
    </source>
</evidence>
<dbReference type="PANTHER" id="PTHR42959">
    <property type="entry name" value="CARBAMOYLTRANSFERASE"/>
    <property type="match status" value="1"/>
</dbReference>
<dbReference type="SUPFAM" id="SSF53067">
    <property type="entry name" value="Actin-like ATPase domain"/>
    <property type="match status" value="1"/>
</dbReference>
<dbReference type="RefSeq" id="WP_171303131.1">
    <property type="nucleotide sequence ID" value="NZ_JABFIF010000006.1"/>
</dbReference>
<comment type="similarity">
    <text evidence="2">Belongs to the carbamoyltransferase HypF family.</text>
</comment>
<evidence type="ECO:0000259" key="11">
    <source>
        <dbReference type="PROSITE" id="PS51163"/>
    </source>
</evidence>
<sequence length="572" mass="65364">MCKSLNVQLLNKNGLVLDCKYPIKKVRDLIIKGNIIAVKGLGGFHIACDGKNEKAIEKLRIRKNRPTKPLALMMRDINTVNKYCKLNKLERNILCSDEKPILLLNKRIESLPKNIAPNNDKLGVMLPYTNIHKELFCEDLEVLIMTSGNISGMPIFYKDEEAFNGLNNIVDYFVIHNEPIKISVDDSILRISLNEKRVIRMGRGYSPLTIDFNGKQGILACGSHFKNSIGISKDNKIIVSHHIGDLNNLETLNRFKYTVDYFKKTYNINSKLIAKDIHPQYGYFSYLEKENLIKIDVQHHHAHIVSCMFENNVQDKVIGIAYDGVGYGMDKNIWGGEFFICDYKNFERVGHLNYVEMPGGDGASREPWKMCISYMYKAYKENVYELIPKHFKGKNIDIILKMIKNNINCPRCSSMGRLFDAVSALLGYIYKITFEGEAAILLENMADEKEESSYSYNIEFTEKKYLINTDNIFKEILEDINNNLDKSIIAKKFHNTIINFSVEICLILREKYNINKTVLSGGVFQNEILLKGIYEKLKKYGFNVYTHKLLPCNDSGICVGQLVIASEILGGG</sequence>
<dbReference type="GO" id="GO:0016874">
    <property type="term" value="F:ligase activity"/>
    <property type="evidence" value="ECO:0007669"/>
    <property type="project" value="UniProtKB-KW"/>
</dbReference>
<dbReference type="GO" id="GO:0008270">
    <property type="term" value="F:zinc ion binding"/>
    <property type="evidence" value="ECO:0007669"/>
    <property type="project" value="UniProtKB-KW"/>
</dbReference>
<evidence type="ECO:0000256" key="7">
    <source>
        <dbReference type="ARBA" id="ARBA00048220"/>
    </source>
</evidence>
<dbReference type="FunFam" id="3.30.420.40:FF:000124">
    <property type="entry name" value="Carbamoyltransferase HypF"/>
    <property type="match status" value="1"/>
</dbReference>
<evidence type="ECO:0000256" key="5">
    <source>
        <dbReference type="ARBA" id="ARBA00022771"/>
    </source>
</evidence>
<dbReference type="AlphaFoldDB" id="A0A7Y3XWE3"/>
<organism evidence="12 13">
    <name type="scientific">Clostridium cochlearium</name>
    <dbReference type="NCBI Taxonomy" id="1494"/>
    <lineage>
        <taxon>Bacteria</taxon>
        <taxon>Bacillati</taxon>
        <taxon>Bacillota</taxon>
        <taxon>Clostridia</taxon>
        <taxon>Eubacteriales</taxon>
        <taxon>Clostridiaceae</taxon>
        <taxon>Clostridium</taxon>
    </lineage>
</organism>
<evidence type="ECO:0000256" key="10">
    <source>
        <dbReference type="ARBA" id="ARBA00078219"/>
    </source>
</evidence>
<dbReference type="Gene3D" id="3.30.110.120">
    <property type="match status" value="1"/>
</dbReference>
<evidence type="ECO:0000256" key="8">
    <source>
        <dbReference type="ARBA" id="ARBA00072168"/>
    </source>
</evidence>
<dbReference type="SUPFAM" id="SSF55821">
    <property type="entry name" value="YrdC/RibB"/>
    <property type="match status" value="1"/>
</dbReference>
<dbReference type="PANTHER" id="PTHR42959:SF1">
    <property type="entry name" value="CARBAMOYLTRANSFERASE HYPF"/>
    <property type="match status" value="1"/>
</dbReference>
<dbReference type="PROSITE" id="PS51163">
    <property type="entry name" value="YRDC"/>
    <property type="match status" value="1"/>
</dbReference>
<name>A0A7Y3XWE3_CLOCO</name>
<evidence type="ECO:0000313" key="12">
    <source>
        <dbReference type="EMBL" id="NOH15694.1"/>
    </source>
</evidence>
<dbReference type="GO" id="GO:0051604">
    <property type="term" value="P:protein maturation"/>
    <property type="evidence" value="ECO:0007669"/>
    <property type="project" value="TreeGrafter"/>
</dbReference>
<dbReference type="Gene3D" id="3.30.420.40">
    <property type="match status" value="1"/>
</dbReference>
<dbReference type="InterPro" id="IPR051060">
    <property type="entry name" value="Carbamoyltrans_HypF-like"/>
</dbReference>
<keyword evidence="12" id="KW-0808">Transferase</keyword>
<dbReference type="Pfam" id="PF01300">
    <property type="entry name" value="Sua5_yciO_yrdC"/>
    <property type="match status" value="1"/>
</dbReference>
<dbReference type="Pfam" id="PF17788">
    <property type="entry name" value="HypF_C"/>
    <property type="match status" value="1"/>
</dbReference>
<dbReference type="Pfam" id="PF22521">
    <property type="entry name" value="HypF_C_2"/>
    <property type="match status" value="1"/>
</dbReference>
<reference evidence="12 13" key="1">
    <citation type="submission" date="2020-05" db="EMBL/GenBank/DDBJ databases">
        <title>Draft genome sequence of Clostridium cochlearium strain AGROS13 isolated from a sheep dairy farm in New Zealand.</title>
        <authorList>
            <person name="Gupta T.B."/>
            <person name="Jauregui R."/>
            <person name="Risson A.N."/>
            <person name="Brightwell G."/>
            <person name="Maclean P."/>
        </authorList>
    </citation>
    <scope>NUCLEOTIDE SEQUENCE [LARGE SCALE GENOMIC DNA]</scope>
    <source>
        <strain evidence="12 13">AGROS13</strain>
    </source>
</reference>
<dbReference type="InterPro" id="IPR004421">
    <property type="entry name" value="Carbamoyltransferase_HypF"/>
</dbReference>
<dbReference type="InterPro" id="IPR041440">
    <property type="entry name" value="HypF_C"/>
</dbReference>
<evidence type="ECO:0000256" key="4">
    <source>
        <dbReference type="ARBA" id="ARBA00022723"/>
    </source>
</evidence>
<dbReference type="Gene3D" id="3.90.870.40">
    <property type="match status" value="1"/>
</dbReference>
<gene>
    <name evidence="12" type="primary">hypF</name>
    <name evidence="12" type="ORF">HMJ28_04685</name>
</gene>
<protein>
    <recommendedName>
        <fullName evidence="8">Carbamoyltransferase HypF</fullName>
    </recommendedName>
    <alternativeName>
        <fullName evidence="9">Carbamoyl phosphate-converting enzyme HypF</fullName>
    </alternativeName>
    <alternativeName>
        <fullName evidence="10">[NiFe]-hydrogenase maturation factor HypF</fullName>
    </alternativeName>
</protein>
<comment type="caution">
    <text evidence="12">The sequence shown here is derived from an EMBL/GenBank/DDBJ whole genome shotgun (WGS) entry which is preliminary data.</text>
</comment>
<keyword evidence="3" id="KW-0436">Ligase</keyword>
<comment type="pathway">
    <text evidence="1">Protein modification; [NiFe] hydrogenase maturation.</text>
</comment>
<comment type="catalytic activity">
    <reaction evidence="7">
        <text>C-terminal L-cysteinyl-[HypE protein] + carbamoyl phosphate + ATP + H2O = C-terminal S-carboxamide-L-cysteinyl-[HypE protein] + AMP + phosphate + diphosphate + H(+)</text>
        <dbReference type="Rhea" id="RHEA:55636"/>
        <dbReference type="Rhea" id="RHEA-COMP:14247"/>
        <dbReference type="Rhea" id="RHEA-COMP:14392"/>
        <dbReference type="ChEBI" id="CHEBI:15377"/>
        <dbReference type="ChEBI" id="CHEBI:15378"/>
        <dbReference type="ChEBI" id="CHEBI:30616"/>
        <dbReference type="ChEBI" id="CHEBI:33019"/>
        <dbReference type="ChEBI" id="CHEBI:43474"/>
        <dbReference type="ChEBI" id="CHEBI:58228"/>
        <dbReference type="ChEBI" id="CHEBI:76913"/>
        <dbReference type="ChEBI" id="CHEBI:139126"/>
        <dbReference type="ChEBI" id="CHEBI:456215"/>
    </reaction>
</comment>
<feature type="domain" description="YrdC-like" evidence="11">
    <location>
        <begin position="20"/>
        <end position="204"/>
    </location>
</feature>
<evidence type="ECO:0000256" key="6">
    <source>
        <dbReference type="ARBA" id="ARBA00022833"/>
    </source>
</evidence>
<dbReference type="NCBIfam" id="TIGR00143">
    <property type="entry name" value="hypF"/>
    <property type="match status" value="1"/>
</dbReference>